<feature type="transmembrane region" description="Helical" evidence="8">
    <location>
        <begin position="217"/>
        <end position="248"/>
    </location>
</feature>
<evidence type="ECO:0000256" key="6">
    <source>
        <dbReference type="ARBA" id="ARBA00022989"/>
    </source>
</evidence>
<feature type="transmembrane region" description="Helical" evidence="8">
    <location>
        <begin position="43"/>
        <end position="66"/>
    </location>
</feature>
<protein>
    <submittedName>
        <fullName evidence="9">GerAB/ArcD/ProY family transporter</fullName>
    </submittedName>
</protein>
<comment type="subcellular location">
    <subcellularLocation>
        <location evidence="1">Membrane</location>
        <topology evidence="1">Multi-pass membrane protein</topology>
    </subcellularLocation>
</comment>
<dbReference type="Pfam" id="PF03845">
    <property type="entry name" value="Spore_permease"/>
    <property type="match status" value="1"/>
</dbReference>
<keyword evidence="6 8" id="KW-1133">Transmembrane helix</keyword>
<dbReference type="InterPro" id="IPR004761">
    <property type="entry name" value="Spore_GerAB"/>
</dbReference>
<name>A0A9D1HJD8_9FIRM</name>
<dbReference type="GO" id="GO:0016020">
    <property type="term" value="C:membrane"/>
    <property type="evidence" value="ECO:0007669"/>
    <property type="project" value="UniProtKB-SubCell"/>
</dbReference>
<dbReference type="PANTHER" id="PTHR34975">
    <property type="entry name" value="SPORE GERMINATION PROTEIN A2"/>
    <property type="match status" value="1"/>
</dbReference>
<evidence type="ECO:0000256" key="4">
    <source>
        <dbReference type="ARBA" id="ARBA00022544"/>
    </source>
</evidence>
<feature type="transmembrane region" description="Helical" evidence="8">
    <location>
        <begin position="12"/>
        <end position="31"/>
    </location>
</feature>
<dbReference type="Proteomes" id="UP000824124">
    <property type="component" value="Unassembled WGS sequence"/>
</dbReference>
<comment type="caution">
    <text evidence="9">The sequence shown here is derived from an EMBL/GenBank/DDBJ whole genome shotgun (WGS) entry which is preliminary data.</text>
</comment>
<keyword evidence="5 8" id="KW-0812">Transmembrane</keyword>
<reference evidence="9" key="1">
    <citation type="submission" date="2020-10" db="EMBL/GenBank/DDBJ databases">
        <authorList>
            <person name="Gilroy R."/>
        </authorList>
    </citation>
    <scope>NUCLEOTIDE SEQUENCE</scope>
    <source>
        <strain evidence="9">2830</strain>
    </source>
</reference>
<accession>A0A9D1HJD8</accession>
<feature type="transmembrane region" description="Helical" evidence="8">
    <location>
        <begin position="87"/>
        <end position="109"/>
    </location>
</feature>
<evidence type="ECO:0000313" key="9">
    <source>
        <dbReference type="EMBL" id="HIU10102.1"/>
    </source>
</evidence>
<evidence type="ECO:0000256" key="1">
    <source>
        <dbReference type="ARBA" id="ARBA00004141"/>
    </source>
</evidence>
<feature type="transmembrane region" description="Helical" evidence="8">
    <location>
        <begin position="146"/>
        <end position="166"/>
    </location>
</feature>
<dbReference type="GO" id="GO:0009847">
    <property type="term" value="P:spore germination"/>
    <property type="evidence" value="ECO:0007669"/>
    <property type="project" value="InterPro"/>
</dbReference>
<dbReference type="PANTHER" id="PTHR34975:SF2">
    <property type="entry name" value="SPORE GERMINATION PROTEIN A2"/>
    <property type="match status" value="1"/>
</dbReference>
<feature type="transmembrane region" description="Helical" evidence="8">
    <location>
        <begin position="268"/>
        <end position="293"/>
    </location>
</feature>
<feature type="transmembrane region" description="Helical" evidence="8">
    <location>
        <begin position="336"/>
        <end position="358"/>
    </location>
</feature>
<sequence>MTTRQQGKIGRAELFSLALAICLSGFILFGWAEKQYQQQAWLYWGVACCFGLVFWLVLWGWAHIFAGQSFAEALCYAFGRGGGRVLLLLYAVFWLLLPAGSTVCAVLFWQRLGGETASFALYAALFLLSSACFAATGAIALARTALLVVAPALMLTLANLGLTVSGADIGNLLPLTLPQWDILPKAALGGVLVFGNLGVLLPYLTHTAEVKNRVGTLFDAGVAAALLWLAYILGSLAVLGASLPLYRFPILQVFRLAEVGHWLSRFEVIGATLLLVVLLLRAAAYFTAAAEVLRYLIPRGVKYQPWLLAGGLWLILLELSRLLAGAEQILPLWSSILPWAMLVGSLLIPAAALASAVIRLKIKSRTVLVHRPEMRTE</sequence>
<dbReference type="EMBL" id="DVMH01000015">
    <property type="protein sequence ID" value="HIU10102.1"/>
    <property type="molecule type" value="Genomic_DNA"/>
</dbReference>
<keyword evidence="3" id="KW-0813">Transport</keyword>
<evidence type="ECO:0000256" key="7">
    <source>
        <dbReference type="ARBA" id="ARBA00023136"/>
    </source>
</evidence>
<feature type="transmembrane region" description="Helical" evidence="8">
    <location>
        <begin position="121"/>
        <end position="141"/>
    </location>
</feature>
<comment type="similarity">
    <text evidence="2">Belongs to the amino acid-polyamine-organocation (APC) superfamily. Spore germination protein (SGP) (TC 2.A.3.9) family.</text>
</comment>
<gene>
    <name evidence="9" type="ORF">IAB00_02485</name>
</gene>
<evidence type="ECO:0000313" key="10">
    <source>
        <dbReference type="Proteomes" id="UP000824124"/>
    </source>
</evidence>
<evidence type="ECO:0000256" key="3">
    <source>
        <dbReference type="ARBA" id="ARBA00022448"/>
    </source>
</evidence>
<reference evidence="9" key="2">
    <citation type="journal article" date="2021" name="PeerJ">
        <title>Extensive microbial diversity within the chicken gut microbiome revealed by metagenomics and culture.</title>
        <authorList>
            <person name="Gilroy R."/>
            <person name="Ravi A."/>
            <person name="Getino M."/>
            <person name="Pursley I."/>
            <person name="Horton D.L."/>
            <person name="Alikhan N.F."/>
            <person name="Baker D."/>
            <person name="Gharbi K."/>
            <person name="Hall N."/>
            <person name="Watson M."/>
            <person name="Adriaenssens E.M."/>
            <person name="Foster-Nyarko E."/>
            <person name="Jarju S."/>
            <person name="Secka A."/>
            <person name="Antonio M."/>
            <person name="Oren A."/>
            <person name="Chaudhuri R.R."/>
            <person name="La Ragione R."/>
            <person name="Hildebrand F."/>
            <person name="Pallen M.J."/>
        </authorList>
    </citation>
    <scope>NUCLEOTIDE SEQUENCE</scope>
    <source>
        <strain evidence="9">2830</strain>
    </source>
</reference>
<keyword evidence="4" id="KW-0309">Germination</keyword>
<evidence type="ECO:0000256" key="8">
    <source>
        <dbReference type="SAM" id="Phobius"/>
    </source>
</evidence>
<feature type="transmembrane region" description="Helical" evidence="8">
    <location>
        <begin position="186"/>
        <end position="205"/>
    </location>
</feature>
<feature type="transmembrane region" description="Helical" evidence="8">
    <location>
        <begin position="305"/>
        <end position="324"/>
    </location>
</feature>
<keyword evidence="7 8" id="KW-0472">Membrane</keyword>
<evidence type="ECO:0000256" key="5">
    <source>
        <dbReference type="ARBA" id="ARBA00022692"/>
    </source>
</evidence>
<evidence type="ECO:0000256" key="2">
    <source>
        <dbReference type="ARBA" id="ARBA00007998"/>
    </source>
</evidence>
<dbReference type="AlphaFoldDB" id="A0A9D1HJD8"/>
<organism evidence="9 10">
    <name type="scientific">Candidatus Avidehalobacter gallistercoris</name>
    <dbReference type="NCBI Taxonomy" id="2840694"/>
    <lineage>
        <taxon>Bacteria</taxon>
        <taxon>Bacillati</taxon>
        <taxon>Bacillota</taxon>
        <taxon>Clostridia</taxon>
        <taxon>Eubacteriales</taxon>
        <taxon>Peptococcaceae</taxon>
        <taxon>Peptococcaceae incertae sedis</taxon>
        <taxon>Candidatus Avidehalobacter</taxon>
    </lineage>
</organism>
<proteinExistence type="inferred from homology"/>